<dbReference type="AlphaFoldDB" id="A0AAD1RDV8"/>
<protein>
    <submittedName>
        <fullName evidence="1">Uncharacterized protein</fullName>
    </submittedName>
</protein>
<name>A0AAD1RDV8_PELCU</name>
<dbReference type="EMBL" id="OW240913">
    <property type="protein sequence ID" value="CAH2249291.1"/>
    <property type="molecule type" value="Genomic_DNA"/>
</dbReference>
<keyword evidence="2" id="KW-1185">Reference proteome</keyword>
<sequence>MAPTPEPTPRTWRVRWSQTFHKAVRRTGILLKEYLKQMLQDLRTTIREDFTTITSNIHQEISELGDRTDHLEKKTEELCMAHNTVMDRLHTLEEDNAKLWHKLAHMEDTSRRNNLTFRGITESIPKEKIASYIIPCVQHWSLI</sequence>
<evidence type="ECO:0000313" key="1">
    <source>
        <dbReference type="EMBL" id="CAH2249291.1"/>
    </source>
</evidence>
<gene>
    <name evidence="1" type="ORF">PECUL_23A051618</name>
</gene>
<organism evidence="1 2">
    <name type="scientific">Pelobates cultripes</name>
    <name type="common">Western spadefoot toad</name>
    <dbReference type="NCBI Taxonomy" id="61616"/>
    <lineage>
        <taxon>Eukaryota</taxon>
        <taxon>Metazoa</taxon>
        <taxon>Chordata</taxon>
        <taxon>Craniata</taxon>
        <taxon>Vertebrata</taxon>
        <taxon>Euteleostomi</taxon>
        <taxon>Amphibia</taxon>
        <taxon>Batrachia</taxon>
        <taxon>Anura</taxon>
        <taxon>Pelobatoidea</taxon>
        <taxon>Pelobatidae</taxon>
        <taxon>Pelobates</taxon>
    </lineage>
</organism>
<reference evidence="1" key="1">
    <citation type="submission" date="2022-03" db="EMBL/GenBank/DDBJ databases">
        <authorList>
            <person name="Alioto T."/>
            <person name="Alioto T."/>
            <person name="Gomez Garrido J."/>
        </authorList>
    </citation>
    <scope>NUCLEOTIDE SEQUENCE</scope>
</reference>
<accession>A0AAD1RDV8</accession>
<evidence type="ECO:0000313" key="2">
    <source>
        <dbReference type="Proteomes" id="UP001295444"/>
    </source>
</evidence>
<dbReference type="Proteomes" id="UP001295444">
    <property type="component" value="Chromosome 02"/>
</dbReference>
<proteinExistence type="predicted"/>